<gene>
    <name evidence="2" type="ORF">O3303_11780</name>
</gene>
<dbReference type="Proteomes" id="UP001211005">
    <property type="component" value="Chromosome"/>
</dbReference>
<organism evidence="2 3">
    <name type="scientific">Hymenobacter canadensis</name>
    <dbReference type="NCBI Taxonomy" id="2999067"/>
    <lineage>
        <taxon>Bacteria</taxon>
        <taxon>Pseudomonadati</taxon>
        <taxon>Bacteroidota</taxon>
        <taxon>Cytophagia</taxon>
        <taxon>Cytophagales</taxon>
        <taxon>Hymenobacteraceae</taxon>
        <taxon>Hymenobacter</taxon>
    </lineage>
</organism>
<evidence type="ECO:0000313" key="3">
    <source>
        <dbReference type="Proteomes" id="UP001211005"/>
    </source>
</evidence>
<evidence type="ECO:0008006" key="4">
    <source>
        <dbReference type="Google" id="ProtNLM"/>
    </source>
</evidence>
<feature type="signal peptide" evidence="1">
    <location>
        <begin position="1"/>
        <end position="24"/>
    </location>
</feature>
<feature type="chain" id="PRO_5046880517" description="Outer membrane protein beta-barrel domain-containing protein" evidence="1">
    <location>
        <begin position="25"/>
        <end position="214"/>
    </location>
</feature>
<evidence type="ECO:0000313" key="2">
    <source>
        <dbReference type="EMBL" id="WBA40509.1"/>
    </source>
</evidence>
<reference evidence="2 3" key="1">
    <citation type="submission" date="2022-12" db="EMBL/GenBank/DDBJ databases">
        <title>Hymenobacter canadensis sp. nov. isolated from lake water of the Cambridge Bay, Canada.</title>
        <authorList>
            <person name="Kim W.H."/>
            <person name="Lee Y.M."/>
        </authorList>
    </citation>
    <scope>NUCLEOTIDE SEQUENCE [LARGE SCALE GENOMIC DNA]</scope>
    <source>
        <strain evidence="2 3">PAMC 29467</strain>
    </source>
</reference>
<dbReference type="RefSeq" id="WP_269558612.1">
    <property type="nucleotide sequence ID" value="NZ_CP114767.1"/>
</dbReference>
<dbReference type="EMBL" id="CP114767">
    <property type="protein sequence ID" value="WBA40509.1"/>
    <property type="molecule type" value="Genomic_DNA"/>
</dbReference>
<protein>
    <recommendedName>
        <fullName evidence="4">Outer membrane protein beta-barrel domain-containing protein</fullName>
    </recommendedName>
</protein>
<keyword evidence="1" id="KW-0732">Signal</keyword>
<proteinExistence type="predicted"/>
<sequence>MKSIFFSTIAGTLLAFSQMTEAQAQQTPDASAQTAPNIAVARPFQMAYLRVGLGTSYDINKYYRCARLSVEYAPMLNRWLGLSGRLVGVLGKPSGSFEKQIPNQNYKAAYVEQEVLFYPFGTSNKVRFALGAGGFAGYYKKNSFSYMSAVSGKVTDYGLSSQQGTHAGYLGSLSLETDLGQEQRWAIGVKSTIQNGIGGVTTLSTHSLTLGRRL</sequence>
<name>A0ABY7LLN6_9BACT</name>
<keyword evidence="3" id="KW-1185">Reference proteome</keyword>
<accession>A0ABY7LLN6</accession>
<evidence type="ECO:0000256" key="1">
    <source>
        <dbReference type="SAM" id="SignalP"/>
    </source>
</evidence>